<dbReference type="Proteomes" id="UP000233556">
    <property type="component" value="Unassembled WGS sequence"/>
</dbReference>
<evidence type="ECO:0000256" key="1">
    <source>
        <dbReference type="SAM" id="MobiDB-lite"/>
    </source>
</evidence>
<dbReference type="EMBL" id="KZ514842">
    <property type="protein sequence ID" value="PKU30371.1"/>
    <property type="molecule type" value="Genomic_DNA"/>
</dbReference>
<evidence type="ECO:0000313" key="3">
    <source>
        <dbReference type="Proteomes" id="UP000233556"/>
    </source>
</evidence>
<reference evidence="3" key="1">
    <citation type="submission" date="2017-11" db="EMBL/GenBank/DDBJ databases">
        <authorList>
            <person name="Lima N.C."/>
            <person name="Parody-Merino A.M."/>
            <person name="Battley P.F."/>
            <person name="Fidler A.E."/>
            <person name="Prosdocimi F."/>
        </authorList>
    </citation>
    <scope>NUCLEOTIDE SEQUENCE [LARGE SCALE GENOMIC DNA]</scope>
</reference>
<feature type="region of interest" description="Disordered" evidence="1">
    <location>
        <begin position="20"/>
        <end position="40"/>
    </location>
</feature>
<proteinExistence type="predicted"/>
<keyword evidence="3" id="KW-1185">Reference proteome</keyword>
<name>A0A2I0T981_LIMLA</name>
<reference evidence="3" key="2">
    <citation type="submission" date="2017-12" db="EMBL/GenBank/DDBJ databases">
        <title>Genome sequence of the Bar-tailed Godwit (Limosa lapponica baueri).</title>
        <authorList>
            <person name="Lima N.C.B."/>
            <person name="Parody-Merino A.M."/>
            <person name="Battley P.F."/>
            <person name="Fidler A.E."/>
            <person name="Prosdocimi F."/>
        </authorList>
    </citation>
    <scope>NUCLEOTIDE SEQUENCE [LARGE SCALE GENOMIC DNA]</scope>
</reference>
<dbReference type="OrthoDB" id="6159739at2759"/>
<sequence>MRELALLNFFHPEEKLHVGEEGRRVRRNKRSKGSEGPDAMLRHEGCLPCRAPGRAPTLSYCEKHRSVFIRRGEGDWMPGKIGKEMMKKWFVHGMVPAEPKS</sequence>
<accession>A0A2I0T981</accession>
<gene>
    <name evidence="2" type="ORF">llap_19325</name>
</gene>
<evidence type="ECO:0000313" key="2">
    <source>
        <dbReference type="EMBL" id="PKU30371.1"/>
    </source>
</evidence>
<protein>
    <submittedName>
        <fullName evidence="2">Uncharacterized protein</fullName>
    </submittedName>
</protein>
<dbReference type="AlphaFoldDB" id="A0A2I0T981"/>
<organism evidence="2 3">
    <name type="scientific">Limosa lapponica baueri</name>
    <dbReference type="NCBI Taxonomy" id="1758121"/>
    <lineage>
        <taxon>Eukaryota</taxon>
        <taxon>Metazoa</taxon>
        <taxon>Chordata</taxon>
        <taxon>Craniata</taxon>
        <taxon>Vertebrata</taxon>
        <taxon>Euteleostomi</taxon>
        <taxon>Archelosauria</taxon>
        <taxon>Archosauria</taxon>
        <taxon>Dinosauria</taxon>
        <taxon>Saurischia</taxon>
        <taxon>Theropoda</taxon>
        <taxon>Coelurosauria</taxon>
        <taxon>Aves</taxon>
        <taxon>Neognathae</taxon>
        <taxon>Neoaves</taxon>
        <taxon>Charadriiformes</taxon>
        <taxon>Scolopacidae</taxon>
        <taxon>Limosa</taxon>
    </lineage>
</organism>